<dbReference type="PANTHER" id="PTHR30028">
    <property type="entry name" value="UPF0014 INNER MEMBRANE PROTEIN YBBM-RELATED"/>
    <property type="match status" value="1"/>
</dbReference>
<evidence type="ECO:0000256" key="1">
    <source>
        <dbReference type="ARBA" id="ARBA00004141"/>
    </source>
</evidence>
<feature type="transmembrane region" description="Helical" evidence="6">
    <location>
        <begin position="38"/>
        <end position="57"/>
    </location>
</feature>
<accession>A0A2R3Z408</accession>
<dbReference type="AlphaFoldDB" id="A0A2R3Z408"/>
<keyword evidence="5 6" id="KW-0472">Membrane</keyword>
<keyword evidence="8" id="KW-1185">Reference proteome</keyword>
<dbReference type="GO" id="GO:0005886">
    <property type="term" value="C:plasma membrane"/>
    <property type="evidence" value="ECO:0007669"/>
    <property type="project" value="TreeGrafter"/>
</dbReference>
<feature type="transmembrane region" description="Helical" evidence="6">
    <location>
        <begin position="6"/>
        <end position="26"/>
    </location>
</feature>
<evidence type="ECO:0000313" key="8">
    <source>
        <dbReference type="Proteomes" id="UP000241507"/>
    </source>
</evidence>
<comment type="subcellular location">
    <subcellularLocation>
        <location evidence="1">Membrane</location>
        <topology evidence="1">Multi-pass membrane protein</topology>
    </subcellularLocation>
</comment>
<evidence type="ECO:0000256" key="3">
    <source>
        <dbReference type="ARBA" id="ARBA00022692"/>
    </source>
</evidence>
<reference evidence="8" key="1">
    <citation type="submission" date="2018-03" db="EMBL/GenBank/DDBJ databases">
        <title>Gramella fulva sp. nov., isolated from a dry surface of tidal flat.</title>
        <authorList>
            <person name="Hwang S.H."/>
            <person name="Hwang W.M."/>
            <person name="Kang K."/>
            <person name="Ahn T.-Y."/>
        </authorList>
    </citation>
    <scope>NUCLEOTIDE SEQUENCE [LARGE SCALE GENOMIC DNA]</scope>
    <source>
        <strain evidence="8">SH35</strain>
    </source>
</reference>
<keyword evidence="3 6" id="KW-0812">Transmembrane</keyword>
<dbReference type="OrthoDB" id="9791807at2"/>
<dbReference type="PANTHER" id="PTHR30028:SF0">
    <property type="entry name" value="PROTEIN ALUMINUM SENSITIVE 3"/>
    <property type="match status" value="1"/>
</dbReference>
<evidence type="ECO:0000313" key="7">
    <source>
        <dbReference type="EMBL" id="AVR45013.1"/>
    </source>
</evidence>
<name>A0A2R3Z408_9FLAO</name>
<dbReference type="InterPro" id="IPR005226">
    <property type="entry name" value="UPF0014_fam"/>
</dbReference>
<protein>
    <submittedName>
        <fullName evidence="7">ABC transporter permease</fullName>
    </submittedName>
</protein>
<feature type="transmembrane region" description="Helical" evidence="6">
    <location>
        <begin position="93"/>
        <end position="117"/>
    </location>
</feature>
<feature type="transmembrane region" description="Helical" evidence="6">
    <location>
        <begin position="224"/>
        <end position="242"/>
    </location>
</feature>
<evidence type="ECO:0000256" key="6">
    <source>
        <dbReference type="SAM" id="Phobius"/>
    </source>
</evidence>
<proteinExistence type="inferred from homology"/>
<sequence>MEIIDISWWRLGLAFTVLIVPGAILWKYKTGLPGKMGVATLRMTLQLLFVGYYLEYLFKFDNVWINLGWIVVMIIVSDFATIDRSELRITPKLLVSIFGATFLGIALIDLFFLRLIIRLPEILSAQYAIPITGMVLGNCLRSNVIGINTFYYSLIDHRERYRFYLANGASRKEALFPFFKDALKKSANPTLASMATIGLVSLPGMMTGQILSGSSPLIAIKYQIMIMLAIFSGTILSVYLGIKFSNYLVFEPGDKLDESILKEK</sequence>
<dbReference type="Proteomes" id="UP000241507">
    <property type="component" value="Chromosome"/>
</dbReference>
<dbReference type="EMBL" id="CP028136">
    <property type="protein sequence ID" value="AVR45013.1"/>
    <property type="molecule type" value="Genomic_DNA"/>
</dbReference>
<dbReference type="Pfam" id="PF03649">
    <property type="entry name" value="UPF0014"/>
    <property type="match status" value="1"/>
</dbReference>
<comment type="similarity">
    <text evidence="2">Belongs to the UPF0014 family.</text>
</comment>
<evidence type="ECO:0000256" key="4">
    <source>
        <dbReference type="ARBA" id="ARBA00022989"/>
    </source>
</evidence>
<dbReference type="RefSeq" id="WP_107011791.1">
    <property type="nucleotide sequence ID" value="NZ_CP028136.1"/>
</dbReference>
<keyword evidence="4 6" id="KW-1133">Transmembrane helix</keyword>
<gene>
    <name evidence="7" type="ORF">C7S20_06860</name>
</gene>
<evidence type="ECO:0000256" key="2">
    <source>
        <dbReference type="ARBA" id="ARBA00005268"/>
    </source>
</evidence>
<dbReference type="KEGG" id="grs:C7S20_06860"/>
<feature type="transmembrane region" description="Helical" evidence="6">
    <location>
        <begin position="63"/>
        <end position="81"/>
    </location>
</feature>
<organism evidence="7 8">
    <name type="scientific">Christiangramia fulva</name>
    <dbReference type="NCBI Taxonomy" id="2126553"/>
    <lineage>
        <taxon>Bacteria</taxon>
        <taxon>Pseudomonadati</taxon>
        <taxon>Bacteroidota</taxon>
        <taxon>Flavobacteriia</taxon>
        <taxon>Flavobacteriales</taxon>
        <taxon>Flavobacteriaceae</taxon>
        <taxon>Christiangramia</taxon>
    </lineage>
</organism>
<evidence type="ECO:0000256" key="5">
    <source>
        <dbReference type="ARBA" id="ARBA00023136"/>
    </source>
</evidence>
<feature type="transmembrane region" description="Helical" evidence="6">
    <location>
        <begin position="191"/>
        <end position="212"/>
    </location>
</feature>